<accession>A0ABS3XPQ5</accession>
<comment type="subcellular location">
    <subcellularLocation>
        <location evidence="1">Membrane</location>
    </subcellularLocation>
</comment>
<evidence type="ECO:0000256" key="1">
    <source>
        <dbReference type="ARBA" id="ARBA00004370"/>
    </source>
</evidence>
<dbReference type="PANTHER" id="PTHR37042">
    <property type="entry name" value="OUTER MEMBRANE PROTEIN RV1973"/>
    <property type="match status" value="1"/>
</dbReference>
<proteinExistence type="predicted"/>
<comment type="caution">
    <text evidence="3">The sequence shown here is derived from an EMBL/GenBank/DDBJ whole genome shotgun (WGS) entry which is preliminary data.</text>
</comment>
<dbReference type="SUPFAM" id="SSF54427">
    <property type="entry name" value="NTF2-like"/>
    <property type="match status" value="1"/>
</dbReference>
<dbReference type="Proteomes" id="UP000721954">
    <property type="component" value="Unassembled WGS sequence"/>
</dbReference>
<keyword evidence="4" id="KW-1185">Reference proteome</keyword>
<dbReference type="EMBL" id="JAFFZM010000001">
    <property type="protein sequence ID" value="MBO8196987.1"/>
    <property type="molecule type" value="Genomic_DNA"/>
</dbReference>
<keyword evidence="2" id="KW-0472">Membrane</keyword>
<evidence type="ECO:0000313" key="3">
    <source>
        <dbReference type="EMBL" id="MBO8196987.1"/>
    </source>
</evidence>
<dbReference type="InterPro" id="IPR032710">
    <property type="entry name" value="NTF2-like_dom_sf"/>
</dbReference>
<evidence type="ECO:0000256" key="2">
    <source>
        <dbReference type="ARBA" id="ARBA00023136"/>
    </source>
</evidence>
<sequence length="157" mass="16674">MAVLVPALAAGSGFLVRAGQLTGSTAAGNAALTDRAATSRVSGEVQDALARIFSYTPEGLAGTEQAADELLAGKAERQYEALFGQVEERARKQKLTLATRVVGVGVTRLHEDRAHLLAFLDQTTYRAGREPARAAAQLSVTARRQNGDWRIVALTAR</sequence>
<dbReference type="PANTHER" id="PTHR37042:SF4">
    <property type="entry name" value="OUTER MEMBRANE PROTEIN RV1973"/>
    <property type="match status" value="1"/>
</dbReference>
<gene>
    <name evidence="3" type="ORF">JW613_01470</name>
</gene>
<protein>
    <recommendedName>
        <fullName evidence="5">Mce-associated membrane protein</fullName>
    </recommendedName>
</protein>
<organism evidence="3 4">
    <name type="scientific">Streptomyces smyrnaeus</name>
    <dbReference type="NCBI Taxonomy" id="1387713"/>
    <lineage>
        <taxon>Bacteria</taxon>
        <taxon>Bacillati</taxon>
        <taxon>Actinomycetota</taxon>
        <taxon>Actinomycetes</taxon>
        <taxon>Kitasatosporales</taxon>
        <taxon>Streptomycetaceae</taxon>
        <taxon>Streptomyces</taxon>
    </lineage>
</organism>
<evidence type="ECO:0000313" key="4">
    <source>
        <dbReference type="Proteomes" id="UP000721954"/>
    </source>
</evidence>
<evidence type="ECO:0008006" key="5">
    <source>
        <dbReference type="Google" id="ProtNLM"/>
    </source>
</evidence>
<name>A0ABS3XPQ5_9ACTN</name>
<reference evidence="3 4" key="1">
    <citation type="submission" date="2021-02" db="EMBL/GenBank/DDBJ databases">
        <title>Streptomyces spirodelae sp. nov., isolated from duckweed.</title>
        <authorList>
            <person name="Saimee Y."/>
            <person name="Duangmal K."/>
        </authorList>
    </citation>
    <scope>NUCLEOTIDE SEQUENCE [LARGE SCALE GENOMIC DNA]</scope>
    <source>
        <strain evidence="3 4">DSM 42105</strain>
    </source>
</reference>